<evidence type="ECO:0000313" key="1">
    <source>
        <dbReference type="EMBL" id="AYV86308.1"/>
    </source>
</evidence>
<sequence>MNEQNKYGLCEYRLPDYSQDLKLIIPMLDIRVIFPIIEEYLLDEDYLVSKILIAASIKDLVTLKKYYDPSKIVPYDAIKERRHEYQLTSQKMFDTVYKMASYAITDNLKDKSIEMTDWLIKTSMDKVPFPMPVTLNSLDTVRRHFSYLPSEKLKRLILQKLFPGKKGNVVDDIMSGKVDYDDLAWKSRTYIANDLVEASLICLAFKELLQQDPIFRNAWRYKVTASLGEKGDERDDVAPNHTCWDQRVLNEVCIIYYLLPYFSKILSYNEDDEEYWNEENINGRNISCYLDNCDYNSHSILVATYFNVTLNRCEIHNLVTNVYGGKCVSCDHEKYLKEIEERKMKKKEGKEKGKKKGKFRIGFYKNKNADSSDDENKDCKIENKARSNIKINIVK</sequence>
<gene>
    <name evidence="1" type="ORF">Solumvirus4_6</name>
</gene>
<name>A0A3G5AGP9_9VIRU</name>
<protein>
    <submittedName>
        <fullName evidence="1">Uncharacterized protein</fullName>
    </submittedName>
</protein>
<accession>A0A3G5AGP9</accession>
<proteinExistence type="predicted"/>
<organism evidence="1">
    <name type="scientific">Solumvirus sp</name>
    <dbReference type="NCBI Taxonomy" id="2487773"/>
    <lineage>
        <taxon>Viruses</taxon>
        <taxon>Pithoviruses</taxon>
    </lineage>
</organism>
<reference evidence="1" key="1">
    <citation type="submission" date="2018-10" db="EMBL/GenBank/DDBJ databases">
        <title>Hidden diversity of soil giant viruses.</title>
        <authorList>
            <person name="Schulz F."/>
            <person name="Alteio L."/>
            <person name="Goudeau D."/>
            <person name="Ryan E.M."/>
            <person name="Malmstrom R.R."/>
            <person name="Blanchard J."/>
            <person name="Woyke T."/>
        </authorList>
    </citation>
    <scope>NUCLEOTIDE SEQUENCE</scope>
    <source>
        <strain evidence="1">SMV1</strain>
    </source>
</reference>
<dbReference type="EMBL" id="MK072501">
    <property type="protein sequence ID" value="AYV86308.1"/>
    <property type="molecule type" value="Genomic_DNA"/>
</dbReference>